<proteinExistence type="predicted"/>
<protein>
    <submittedName>
        <fullName evidence="2">Glycosyltransferase family 2 protein</fullName>
    </submittedName>
</protein>
<dbReference type="CDD" id="cd04179">
    <property type="entry name" value="DPM_DPG-synthase_like"/>
    <property type="match status" value="1"/>
</dbReference>
<accession>A0ABV6YU38</accession>
<feature type="domain" description="Glycosyltransferase 2-like" evidence="1">
    <location>
        <begin position="12"/>
        <end position="176"/>
    </location>
</feature>
<organism evidence="2 3">
    <name type="scientific">candidate division CSSED10-310 bacterium</name>
    <dbReference type="NCBI Taxonomy" id="2855610"/>
    <lineage>
        <taxon>Bacteria</taxon>
        <taxon>Bacteria division CSSED10-310</taxon>
    </lineage>
</organism>
<evidence type="ECO:0000313" key="2">
    <source>
        <dbReference type="EMBL" id="MFC1849717.1"/>
    </source>
</evidence>
<dbReference type="InterPro" id="IPR050256">
    <property type="entry name" value="Glycosyltransferase_2"/>
</dbReference>
<dbReference type="EMBL" id="JBHPBY010000055">
    <property type="protein sequence ID" value="MFC1849717.1"/>
    <property type="molecule type" value="Genomic_DNA"/>
</dbReference>
<comment type="caution">
    <text evidence="2">The sequence shown here is derived from an EMBL/GenBank/DDBJ whole genome shotgun (WGS) entry which is preliminary data.</text>
</comment>
<dbReference type="Proteomes" id="UP001594351">
    <property type="component" value="Unassembled WGS sequence"/>
</dbReference>
<evidence type="ECO:0000259" key="1">
    <source>
        <dbReference type="Pfam" id="PF00535"/>
    </source>
</evidence>
<name>A0ABV6YU38_UNCC1</name>
<dbReference type="Pfam" id="PF00535">
    <property type="entry name" value="Glycos_transf_2"/>
    <property type="match status" value="1"/>
</dbReference>
<reference evidence="2 3" key="1">
    <citation type="submission" date="2024-09" db="EMBL/GenBank/DDBJ databases">
        <title>Laminarin stimulates single cell rates of sulfate reduction while oxygen inhibits transcriptomic activity in coastal marine sediment.</title>
        <authorList>
            <person name="Lindsay M."/>
            <person name="Orcutt B."/>
            <person name="Emerson D."/>
            <person name="Stepanauskas R."/>
            <person name="D'Angelo T."/>
        </authorList>
    </citation>
    <scope>NUCLEOTIDE SEQUENCE [LARGE SCALE GENOMIC DNA]</scope>
    <source>
        <strain evidence="2">SAG AM-311-K15</strain>
    </source>
</reference>
<dbReference type="InterPro" id="IPR029044">
    <property type="entry name" value="Nucleotide-diphossugar_trans"/>
</dbReference>
<evidence type="ECO:0000313" key="3">
    <source>
        <dbReference type="Proteomes" id="UP001594351"/>
    </source>
</evidence>
<dbReference type="PANTHER" id="PTHR48090">
    <property type="entry name" value="UNDECAPRENYL-PHOSPHATE 4-DEOXY-4-FORMAMIDO-L-ARABINOSE TRANSFERASE-RELATED"/>
    <property type="match status" value="1"/>
</dbReference>
<keyword evidence="3" id="KW-1185">Reference proteome</keyword>
<sequence length="252" mass="28934">MMAAQSENLRLSVVIPSYNEEECLAHTVEKIYQKLGAENIEHEIVVVNDNSTDQTEQVLEKLTRQIPTLRAIKSPYPSGYGFAIRCGLENFQGDCVATMMADTSDSPDDLVRFYRKLTEGFDAVFGSRFMRGGSVVDYPLFKLILNRITNLFIRIIFGIAYNDVTNAFKMYRRESIAGLQPFLSHHFNMTVELPLKIIARGYSYTVVPNSWTNRKTGESKLKVKEMGSRYLFIILYCLIEKWLVYGDYKKKT</sequence>
<gene>
    <name evidence="2" type="ORF">ACFL27_05855</name>
</gene>
<dbReference type="SUPFAM" id="SSF53448">
    <property type="entry name" value="Nucleotide-diphospho-sugar transferases"/>
    <property type="match status" value="1"/>
</dbReference>
<dbReference type="Gene3D" id="3.90.550.10">
    <property type="entry name" value="Spore Coat Polysaccharide Biosynthesis Protein SpsA, Chain A"/>
    <property type="match status" value="1"/>
</dbReference>
<dbReference type="InterPro" id="IPR001173">
    <property type="entry name" value="Glyco_trans_2-like"/>
</dbReference>